<dbReference type="EMBL" id="BARV01035513">
    <property type="protein sequence ID" value="GAI57588.1"/>
    <property type="molecule type" value="Genomic_DNA"/>
</dbReference>
<dbReference type="GO" id="GO:0009403">
    <property type="term" value="P:toxin biosynthetic process"/>
    <property type="evidence" value="ECO:0007669"/>
    <property type="project" value="InterPro"/>
</dbReference>
<name>X1PP35_9ZZZZ</name>
<comment type="caution">
    <text evidence="6">The sequence shown here is derived from an EMBL/GenBank/DDBJ whole genome shotgun (WGS) entry which is preliminary data.</text>
</comment>
<evidence type="ECO:0000256" key="5">
    <source>
        <dbReference type="SAM" id="Phobius"/>
    </source>
</evidence>
<evidence type="ECO:0000313" key="6">
    <source>
        <dbReference type="EMBL" id="GAI57588.1"/>
    </source>
</evidence>
<keyword evidence="3 5" id="KW-1133">Transmembrane helix</keyword>
<dbReference type="GO" id="GO:0016020">
    <property type="term" value="C:membrane"/>
    <property type="evidence" value="ECO:0007669"/>
    <property type="project" value="UniProtKB-SubCell"/>
</dbReference>
<proteinExistence type="predicted"/>
<organism evidence="6">
    <name type="scientific">marine sediment metagenome</name>
    <dbReference type="NCBI Taxonomy" id="412755"/>
    <lineage>
        <taxon>unclassified sequences</taxon>
        <taxon>metagenomes</taxon>
        <taxon>ecological metagenomes</taxon>
    </lineage>
</organism>
<dbReference type="AlphaFoldDB" id="X1PP35"/>
<keyword evidence="4 5" id="KW-0472">Membrane</keyword>
<gene>
    <name evidence="6" type="ORF">S06H3_55406</name>
</gene>
<evidence type="ECO:0000256" key="2">
    <source>
        <dbReference type="ARBA" id="ARBA00022692"/>
    </source>
</evidence>
<dbReference type="Pfam" id="PF02674">
    <property type="entry name" value="Colicin_V"/>
    <property type="match status" value="1"/>
</dbReference>
<evidence type="ECO:0000256" key="4">
    <source>
        <dbReference type="ARBA" id="ARBA00023136"/>
    </source>
</evidence>
<comment type="subcellular location">
    <subcellularLocation>
        <location evidence="1">Membrane</location>
        <topology evidence="1">Multi-pass membrane protein</topology>
    </subcellularLocation>
</comment>
<evidence type="ECO:0000256" key="3">
    <source>
        <dbReference type="ARBA" id="ARBA00022989"/>
    </source>
</evidence>
<evidence type="ECO:0008006" key="7">
    <source>
        <dbReference type="Google" id="ProtNLM"/>
    </source>
</evidence>
<feature type="transmembrane region" description="Helical" evidence="5">
    <location>
        <begin position="21"/>
        <end position="42"/>
    </location>
</feature>
<accession>X1PP35</accession>
<dbReference type="InterPro" id="IPR003825">
    <property type="entry name" value="Colicin-V_CvpA"/>
</dbReference>
<reference evidence="6" key="1">
    <citation type="journal article" date="2014" name="Front. Microbiol.">
        <title>High frequency of phylogenetically diverse reductive dehalogenase-homologous genes in deep subseafloor sedimentary metagenomes.</title>
        <authorList>
            <person name="Kawai M."/>
            <person name="Futagami T."/>
            <person name="Toyoda A."/>
            <person name="Takaki Y."/>
            <person name="Nishi S."/>
            <person name="Hori S."/>
            <person name="Arai W."/>
            <person name="Tsubouchi T."/>
            <person name="Morono Y."/>
            <person name="Uchiyama I."/>
            <person name="Ito T."/>
            <person name="Fujiyama A."/>
            <person name="Inagaki F."/>
            <person name="Takami H."/>
        </authorList>
    </citation>
    <scope>NUCLEOTIDE SEQUENCE</scope>
    <source>
        <strain evidence="6">Expedition CK06-06</strain>
    </source>
</reference>
<sequence length="86" mass="9415">VIGWFVARLVHIVMLGWVDRLIGFILGAAIGSMLCAAVLAIISKYLSVMGGVISQSVIAKFLMEQFPLLLALLPEEFDFIAEFFSP</sequence>
<keyword evidence="2 5" id="KW-0812">Transmembrane</keyword>
<evidence type="ECO:0000256" key="1">
    <source>
        <dbReference type="ARBA" id="ARBA00004141"/>
    </source>
</evidence>
<protein>
    <recommendedName>
        <fullName evidence="7">CvpA family protein</fullName>
    </recommendedName>
</protein>
<feature type="non-terminal residue" evidence="6">
    <location>
        <position position="1"/>
    </location>
</feature>